<dbReference type="Pfam" id="PF18755">
    <property type="entry name" value="RAMA"/>
    <property type="match status" value="1"/>
</dbReference>
<sequence length="374" mass="41004">MSGLTTPTAWADKTEQTLRKVRAAMATDQERTFKAHWSEDEVREPLLALLGPKCWYCETTIQRADVNVDHFRPKSDVLGETGHDGYWWLAYRIDNYRIACKHCNSGGARFEGKREGLAKGARFPLVAGVRAWKEGDDLDLEQPLLLDPARPGDPDLLGFDTFGYARRSAAPYSPAESHGGVCRTEETIRILALNATQITDQRRELMEEIADLAQMPGPLAQKHIAKRVRPTAQWSAAATAALNLQRACALPITGPVPPAAAPPGTATFTPTPAPDRGRRKVNLKDLLGYLDPADLAAGITLTGRHDKRELRATLLRDGKISVLGRGWDTPTTAARVATGSDDVNGWDFWRLTVTGVEQSLGEFRDAHEPPSTPA</sequence>
<reference evidence="3" key="1">
    <citation type="journal article" date="2019" name="Int. J. Syst. Evol. Microbiol.">
        <title>The Global Catalogue of Microorganisms (GCM) 10K type strain sequencing project: providing services to taxonomists for standard genome sequencing and annotation.</title>
        <authorList>
            <consortium name="The Broad Institute Genomics Platform"/>
            <consortium name="The Broad Institute Genome Sequencing Center for Infectious Disease"/>
            <person name="Wu L."/>
            <person name="Ma J."/>
        </authorList>
    </citation>
    <scope>NUCLEOTIDE SEQUENCE [LARGE SCALE GENOMIC DNA]</scope>
    <source>
        <strain evidence="3">CGMCC 4.7198</strain>
    </source>
</reference>
<proteinExistence type="predicted"/>
<dbReference type="Gene3D" id="1.10.30.50">
    <property type="match status" value="1"/>
</dbReference>
<protein>
    <submittedName>
        <fullName evidence="2">HNH endonuclease</fullName>
    </submittedName>
</protein>
<dbReference type="CDD" id="cd00085">
    <property type="entry name" value="HNHc"/>
    <property type="match status" value="1"/>
</dbReference>
<dbReference type="InterPro" id="IPR040843">
    <property type="entry name" value="RAMA"/>
</dbReference>
<dbReference type="GO" id="GO:0004519">
    <property type="term" value="F:endonuclease activity"/>
    <property type="evidence" value="ECO:0007669"/>
    <property type="project" value="UniProtKB-KW"/>
</dbReference>
<dbReference type="Proteomes" id="UP001596957">
    <property type="component" value="Unassembled WGS sequence"/>
</dbReference>
<keyword evidence="2" id="KW-0378">Hydrolase</keyword>
<evidence type="ECO:0000259" key="1">
    <source>
        <dbReference type="SMART" id="SM00507"/>
    </source>
</evidence>
<evidence type="ECO:0000313" key="2">
    <source>
        <dbReference type="EMBL" id="MFD0280083.1"/>
    </source>
</evidence>
<comment type="caution">
    <text evidence="2">The sequence shown here is derived from an EMBL/GenBank/DDBJ whole genome shotgun (WGS) entry which is preliminary data.</text>
</comment>
<feature type="domain" description="HNH nuclease" evidence="1">
    <location>
        <begin position="41"/>
        <end position="105"/>
    </location>
</feature>
<keyword evidence="2" id="KW-0540">Nuclease</keyword>
<name>A0ABW2V9V9_9ACTN</name>
<keyword evidence="3" id="KW-1185">Reference proteome</keyword>
<keyword evidence="2" id="KW-0255">Endonuclease</keyword>
<dbReference type="RefSeq" id="WP_381300739.1">
    <property type="nucleotide sequence ID" value="NZ_JBHTEC010000001.1"/>
</dbReference>
<evidence type="ECO:0000313" key="3">
    <source>
        <dbReference type="Proteomes" id="UP001596957"/>
    </source>
</evidence>
<dbReference type="InterPro" id="IPR003615">
    <property type="entry name" value="HNH_nuc"/>
</dbReference>
<gene>
    <name evidence="2" type="ORF">ACFQZP_00070</name>
</gene>
<dbReference type="EMBL" id="JBHTEC010000001">
    <property type="protein sequence ID" value="MFD0280083.1"/>
    <property type="molecule type" value="Genomic_DNA"/>
</dbReference>
<accession>A0ABW2V9V9</accession>
<dbReference type="SMART" id="SM00507">
    <property type="entry name" value="HNHc"/>
    <property type="match status" value="1"/>
</dbReference>
<organism evidence="2 3">
    <name type="scientific">Streptomyces lutosisoli</name>
    <dbReference type="NCBI Taxonomy" id="2665721"/>
    <lineage>
        <taxon>Bacteria</taxon>
        <taxon>Bacillati</taxon>
        <taxon>Actinomycetota</taxon>
        <taxon>Actinomycetes</taxon>
        <taxon>Kitasatosporales</taxon>
        <taxon>Streptomycetaceae</taxon>
        <taxon>Streptomyces</taxon>
    </lineage>
</organism>